<dbReference type="RefSeq" id="WP_096258287.1">
    <property type="nucleotide sequence ID" value="NZ_BDME01000001.1"/>
</dbReference>
<dbReference type="GO" id="GO:0046872">
    <property type="term" value="F:metal ion binding"/>
    <property type="evidence" value="ECO:0007669"/>
    <property type="project" value="UniProtKB-KW"/>
</dbReference>
<dbReference type="GO" id="GO:0016787">
    <property type="term" value="F:hydrolase activity"/>
    <property type="evidence" value="ECO:0007669"/>
    <property type="project" value="UniProtKB-KW"/>
</dbReference>
<dbReference type="InterPro" id="IPR051453">
    <property type="entry name" value="MBL_Glyoxalase_II"/>
</dbReference>
<dbReference type="Gene3D" id="3.60.15.10">
    <property type="entry name" value="Ribonuclease Z/Hydroxyacylglutathione hydrolase-like"/>
    <property type="match status" value="1"/>
</dbReference>
<dbReference type="SMART" id="SM00849">
    <property type="entry name" value="Lactamase_B"/>
    <property type="match status" value="1"/>
</dbReference>
<dbReference type="InterPro" id="IPR001279">
    <property type="entry name" value="Metallo-B-lactamas"/>
</dbReference>
<dbReference type="Pfam" id="PF00753">
    <property type="entry name" value="Lactamase_B"/>
    <property type="match status" value="1"/>
</dbReference>
<name>A0A292Y8H6_9BACT</name>
<evidence type="ECO:0000313" key="6">
    <source>
        <dbReference type="EMBL" id="GAX87132.1"/>
    </source>
</evidence>
<evidence type="ECO:0000313" key="7">
    <source>
        <dbReference type="Proteomes" id="UP000217944"/>
    </source>
</evidence>
<protein>
    <recommendedName>
        <fullName evidence="5">Metallo-beta-lactamase domain-containing protein</fullName>
    </recommendedName>
</protein>
<dbReference type="EMBL" id="BDME01000001">
    <property type="protein sequence ID" value="GAX87132.1"/>
    <property type="molecule type" value="Genomic_DNA"/>
</dbReference>
<dbReference type="PANTHER" id="PTHR46233">
    <property type="entry name" value="HYDROXYACYLGLUTATHIONE HYDROLASE GLOC"/>
    <property type="match status" value="1"/>
</dbReference>
<keyword evidence="2" id="KW-0479">Metal-binding</keyword>
<dbReference type="AlphaFoldDB" id="A0A292Y8H6"/>
<dbReference type="InterPro" id="IPR036866">
    <property type="entry name" value="RibonucZ/Hydroxyglut_hydro"/>
</dbReference>
<dbReference type="PANTHER" id="PTHR46233:SF3">
    <property type="entry name" value="HYDROXYACYLGLUTATHIONE HYDROLASE GLOC"/>
    <property type="match status" value="1"/>
</dbReference>
<sequence length="193" mass="22211">MEVLARPFGEFQTNCYIVDKKIIIDPGIGAFKWVKENVKDPIAIINTHGHFDHVWDDKKVNEYFNIPLYIHKDDAFFLQNDPFGFNPPKVEPDVLLEEGNYKIGDYEILIRHFAGHTPGSITIEIGDNMFSGDFVFDGSIGRVDFPYSNPEAMKESIKKFLKIPYDKIVHPGHGFSTTIKKAQKFLPTWLEYL</sequence>
<dbReference type="Proteomes" id="UP000217944">
    <property type="component" value="Unassembled WGS sequence"/>
</dbReference>
<keyword evidence="7" id="KW-1185">Reference proteome</keyword>
<organism evidence="6 7">
    <name type="scientific">Lebetimonas natsushimae</name>
    <dbReference type="NCBI Taxonomy" id="1936991"/>
    <lineage>
        <taxon>Bacteria</taxon>
        <taxon>Pseudomonadati</taxon>
        <taxon>Campylobacterota</taxon>
        <taxon>Epsilonproteobacteria</taxon>
        <taxon>Nautiliales</taxon>
        <taxon>Nautiliaceae</taxon>
        <taxon>Lebetimonas</taxon>
    </lineage>
</organism>
<comment type="cofactor">
    <cofactor evidence="1">
        <name>Zn(2+)</name>
        <dbReference type="ChEBI" id="CHEBI:29105"/>
    </cofactor>
</comment>
<keyword evidence="4" id="KW-0862">Zinc</keyword>
<evidence type="ECO:0000256" key="4">
    <source>
        <dbReference type="ARBA" id="ARBA00022833"/>
    </source>
</evidence>
<evidence type="ECO:0000256" key="2">
    <source>
        <dbReference type="ARBA" id="ARBA00022723"/>
    </source>
</evidence>
<accession>A0A292Y8H6</accession>
<comment type="caution">
    <text evidence="6">The sequence shown here is derived from an EMBL/GenBank/DDBJ whole genome shotgun (WGS) entry which is preliminary data.</text>
</comment>
<dbReference type="OrthoDB" id="9802991at2"/>
<dbReference type="SUPFAM" id="SSF56281">
    <property type="entry name" value="Metallo-hydrolase/oxidoreductase"/>
    <property type="match status" value="1"/>
</dbReference>
<reference evidence="6 7" key="1">
    <citation type="journal article" date="2017" name="Syst. Appl. Microbiol.">
        <title>Lebetimonas natsushimae sp. nov., a novel strictly anaerobic, moderately thermophilic chemoautotroph isolated from a deep-sea hydrothermal vent polychaete nest in the Mid-Okinawa Trough.</title>
        <authorList>
            <person name="Nagata R."/>
            <person name="Takaki Y."/>
            <person name="Tame A."/>
            <person name="Nunoura T."/>
            <person name="Muto H."/>
            <person name="Mino S."/>
            <person name="Sawayama S."/>
            <person name="Takai K."/>
            <person name="Nakagawa S."/>
        </authorList>
    </citation>
    <scope>NUCLEOTIDE SEQUENCE [LARGE SCALE GENOMIC DNA]</scope>
    <source>
        <strain evidence="6 7">HS1857</strain>
    </source>
</reference>
<evidence type="ECO:0000259" key="5">
    <source>
        <dbReference type="SMART" id="SM00849"/>
    </source>
</evidence>
<gene>
    <name evidence="6" type="ORF">LNAT_P0427</name>
</gene>
<evidence type="ECO:0000256" key="3">
    <source>
        <dbReference type="ARBA" id="ARBA00022801"/>
    </source>
</evidence>
<feature type="domain" description="Metallo-beta-lactamase" evidence="5">
    <location>
        <begin position="12"/>
        <end position="173"/>
    </location>
</feature>
<evidence type="ECO:0000256" key="1">
    <source>
        <dbReference type="ARBA" id="ARBA00001947"/>
    </source>
</evidence>
<dbReference type="CDD" id="cd06262">
    <property type="entry name" value="metallo-hydrolase-like_MBL-fold"/>
    <property type="match status" value="1"/>
</dbReference>
<keyword evidence="3" id="KW-0378">Hydrolase</keyword>
<proteinExistence type="predicted"/>